<name>A0A9Q1EB33_SYNKA</name>
<gene>
    <name evidence="2" type="ORF">SKAU_G00388570</name>
</gene>
<reference evidence="2" key="1">
    <citation type="journal article" date="2023" name="Science">
        <title>Genome structures resolve the early diversification of teleost fishes.</title>
        <authorList>
            <person name="Parey E."/>
            <person name="Louis A."/>
            <person name="Montfort J."/>
            <person name="Bouchez O."/>
            <person name="Roques C."/>
            <person name="Iampietro C."/>
            <person name="Lluch J."/>
            <person name="Castinel A."/>
            <person name="Donnadieu C."/>
            <person name="Desvignes T."/>
            <person name="Floi Bucao C."/>
            <person name="Jouanno E."/>
            <person name="Wen M."/>
            <person name="Mejri S."/>
            <person name="Dirks R."/>
            <person name="Jansen H."/>
            <person name="Henkel C."/>
            <person name="Chen W.J."/>
            <person name="Zahm M."/>
            <person name="Cabau C."/>
            <person name="Klopp C."/>
            <person name="Thompson A.W."/>
            <person name="Robinson-Rechavi M."/>
            <person name="Braasch I."/>
            <person name="Lecointre G."/>
            <person name="Bobe J."/>
            <person name="Postlethwait J.H."/>
            <person name="Berthelot C."/>
            <person name="Roest Crollius H."/>
            <person name="Guiguen Y."/>
        </authorList>
    </citation>
    <scope>NUCLEOTIDE SEQUENCE</scope>
    <source>
        <strain evidence="2">WJC10195</strain>
    </source>
</reference>
<organism evidence="2 3">
    <name type="scientific">Synaphobranchus kaupii</name>
    <name type="common">Kaup's arrowtooth eel</name>
    <dbReference type="NCBI Taxonomy" id="118154"/>
    <lineage>
        <taxon>Eukaryota</taxon>
        <taxon>Metazoa</taxon>
        <taxon>Chordata</taxon>
        <taxon>Craniata</taxon>
        <taxon>Vertebrata</taxon>
        <taxon>Euteleostomi</taxon>
        <taxon>Actinopterygii</taxon>
        <taxon>Neopterygii</taxon>
        <taxon>Teleostei</taxon>
        <taxon>Anguilliformes</taxon>
        <taxon>Synaphobranchidae</taxon>
        <taxon>Synaphobranchus</taxon>
    </lineage>
</organism>
<feature type="region of interest" description="Disordered" evidence="1">
    <location>
        <begin position="1"/>
        <end position="34"/>
    </location>
</feature>
<evidence type="ECO:0000313" key="3">
    <source>
        <dbReference type="Proteomes" id="UP001152622"/>
    </source>
</evidence>
<keyword evidence="3" id="KW-1185">Reference proteome</keyword>
<feature type="compositionally biased region" description="Basic and acidic residues" evidence="1">
    <location>
        <begin position="11"/>
        <end position="21"/>
    </location>
</feature>
<dbReference type="EMBL" id="JAINUF010000020">
    <property type="protein sequence ID" value="KAJ8335515.1"/>
    <property type="molecule type" value="Genomic_DNA"/>
</dbReference>
<sequence length="66" mass="7573">MQVRTLSVGGAKDRQLQERNQRTKPKHMTALDSSRSSAGFAETVGMLRLRMELWNCMIILRPFPLL</sequence>
<evidence type="ECO:0000313" key="2">
    <source>
        <dbReference type="EMBL" id="KAJ8335515.1"/>
    </source>
</evidence>
<protein>
    <submittedName>
        <fullName evidence="2">Uncharacterized protein</fullName>
    </submittedName>
</protein>
<comment type="caution">
    <text evidence="2">The sequence shown here is derived from an EMBL/GenBank/DDBJ whole genome shotgun (WGS) entry which is preliminary data.</text>
</comment>
<dbReference type="AlphaFoldDB" id="A0A9Q1EB33"/>
<proteinExistence type="predicted"/>
<accession>A0A9Q1EB33</accession>
<evidence type="ECO:0000256" key="1">
    <source>
        <dbReference type="SAM" id="MobiDB-lite"/>
    </source>
</evidence>
<dbReference type="Proteomes" id="UP001152622">
    <property type="component" value="Chromosome 20"/>
</dbReference>